<dbReference type="KEGG" id="sphi:TS85_17045"/>
<reference evidence="1 2" key="2">
    <citation type="submission" date="2015-02" db="EMBL/GenBank/DDBJ databases">
        <title>The complete genome of Sphingomonas hengshuiensis sp. WHSC-8 isolated from soil of Hengshui Lake.</title>
        <authorList>
            <person name="Wei S."/>
            <person name="Guo J."/>
            <person name="Su C."/>
            <person name="Wu R."/>
            <person name="Zhang Z."/>
            <person name="Liang K."/>
            <person name="Li H."/>
            <person name="Wang T."/>
            <person name="Liu H."/>
            <person name="Zhang C."/>
            <person name="Li Z."/>
            <person name="Wang Q."/>
            <person name="Meng J."/>
        </authorList>
    </citation>
    <scope>NUCLEOTIDE SEQUENCE [LARGE SCALE GENOMIC DNA]</scope>
    <source>
        <strain evidence="1 2">WHSC-8</strain>
    </source>
</reference>
<accession>A0A7U4JA91</accession>
<dbReference type="EMBL" id="CP010836">
    <property type="protein sequence ID" value="AJP73135.1"/>
    <property type="molecule type" value="Genomic_DNA"/>
</dbReference>
<dbReference type="RefSeq" id="WP_044333831.1">
    <property type="nucleotide sequence ID" value="NZ_CP010836.1"/>
</dbReference>
<protein>
    <recommendedName>
        <fullName evidence="3">Lyase</fullName>
    </recommendedName>
</protein>
<evidence type="ECO:0000313" key="2">
    <source>
        <dbReference type="Proteomes" id="UP000032300"/>
    </source>
</evidence>
<proteinExistence type="predicted"/>
<dbReference type="InterPro" id="IPR011989">
    <property type="entry name" value="ARM-like"/>
</dbReference>
<evidence type="ECO:0000313" key="1">
    <source>
        <dbReference type="EMBL" id="AJP73135.1"/>
    </source>
</evidence>
<evidence type="ECO:0008006" key="3">
    <source>
        <dbReference type="Google" id="ProtNLM"/>
    </source>
</evidence>
<keyword evidence="2" id="KW-1185">Reference proteome</keyword>
<dbReference type="Gene3D" id="1.25.10.10">
    <property type="entry name" value="Leucine-rich Repeat Variant"/>
    <property type="match status" value="1"/>
</dbReference>
<dbReference type="Proteomes" id="UP000032300">
    <property type="component" value="Chromosome"/>
</dbReference>
<dbReference type="AlphaFoldDB" id="A0A7U4JA91"/>
<organism evidence="1 2">
    <name type="scientific">Sphingomonas hengshuiensis</name>
    <dbReference type="NCBI Taxonomy" id="1609977"/>
    <lineage>
        <taxon>Bacteria</taxon>
        <taxon>Pseudomonadati</taxon>
        <taxon>Pseudomonadota</taxon>
        <taxon>Alphaproteobacteria</taxon>
        <taxon>Sphingomonadales</taxon>
        <taxon>Sphingomonadaceae</taxon>
        <taxon>Sphingomonas</taxon>
    </lineage>
</organism>
<sequence length="164" mass="17456">MTDEPEYRPPSAFLCSLIDDEPTLAGDAEADARAATLIALTQDADPANRDWALMLLAQSERDDDATRAALAAGMDDDHRDAAGEALIGVAIREPERALPRVAELLGEEGIDSLTIEAAAYVADPSLVPALKEIRAELGGDDDLFDQILDEAIDCCTRGTPPEPL</sequence>
<name>A0A7U4JA91_9SPHN</name>
<dbReference type="OrthoDB" id="7193445at2"/>
<reference evidence="1 2" key="1">
    <citation type="journal article" date="2015" name="Int. J. Syst. Evol. Microbiol.">
        <title>Sphingomonas hengshuiensis sp. nov., isolated from lake wetland.</title>
        <authorList>
            <person name="Wei S."/>
            <person name="Wang T."/>
            <person name="Liu H."/>
            <person name="Zhang C."/>
            <person name="Guo J."/>
            <person name="Wang Q."/>
            <person name="Liang K."/>
            <person name="Zhang Z."/>
        </authorList>
    </citation>
    <scope>NUCLEOTIDE SEQUENCE [LARGE SCALE GENOMIC DNA]</scope>
    <source>
        <strain evidence="1 2">WHSC-8</strain>
    </source>
</reference>
<gene>
    <name evidence="1" type="ORF">TS85_17045</name>
</gene>